<reference evidence="3 4" key="1">
    <citation type="journal article" date="2016" name="Mol. Biol. Evol.">
        <title>Comparative Genomics of Early-Diverging Mushroom-Forming Fungi Provides Insights into the Origins of Lignocellulose Decay Capabilities.</title>
        <authorList>
            <person name="Nagy L.G."/>
            <person name="Riley R."/>
            <person name="Tritt A."/>
            <person name="Adam C."/>
            <person name="Daum C."/>
            <person name="Floudas D."/>
            <person name="Sun H."/>
            <person name="Yadav J.S."/>
            <person name="Pangilinan J."/>
            <person name="Larsson K.H."/>
            <person name="Matsuura K."/>
            <person name="Barry K."/>
            <person name="Labutti K."/>
            <person name="Kuo R."/>
            <person name="Ohm R.A."/>
            <person name="Bhattacharya S.S."/>
            <person name="Shirouzu T."/>
            <person name="Yoshinaga Y."/>
            <person name="Martin F.M."/>
            <person name="Grigoriev I.V."/>
            <person name="Hibbett D.S."/>
        </authorList>
    </citation>
    <scope>NUCLEOTIDE SEQUENCE [LARGE SCALE GENOMIC DNA]</scope>
    <source>
        <strain evidence="3 4">HHB12733</strain>
    </source>
</reference>
<feature type="domain" description="Shieldin complex subunit 2 first OB fold" evidence="2">
    <location>
        <begin position="217"/>
        <end position="294"/>
    </location>
</feature>
<dbReference type="Pfam" id="PF21669">
    <property type="entry name" value="SHLD2_OB1"/>
    <property type="match status" value="1"/>
</dbReference>
<evidence type="ECO:0000313" key="4">
    <source>
        <dbReference type="Proteomes" id="UP000076842"/>
    </source>
</evidence>
<organism evidence="3 4">
    <name type="scientific">Calocera cornea HHB12733</name>
    <dbReference type="NCBI Taxonomy" id="1353952"/>
    <lineage>
        <taxon>Eukaryota</taxon>
        <taxon>Fungi</taxon>
        <taxon>Dikarya</taxon>
        <taxon>Basidiomycota</taxon>
        <taxon>Agaricomycotina</taxon>
        <taxon>Dacrymycetes</taxon>
        <taxon>Dacrymycetales</taxon>
        <taxon>Dacrymycetaceae</taxon>
        <taxon>Calocera</taxon>
    </lineage>
</organism>
<feature type="region of interest" description="Disordered" evidence="1">
    <location>
        <begin position="112"/>
        <end position="155"/>
    </location>
</feature>
<evidence type="ECO:0000313" key="3">
    <source>
        <dbReference type="EMBL" id="KZT58683.1"/>
    </source>
</evidence>
<accession>A0A165GZK1</accession>
<evidence type="ECO:0000259" key="2">
    <source>
        <dbReference type="Pfam" id="PF21669"/>
    </source>
</evidence>
<name>A0A165GZK1_9BASI</name>
<dbReference type="AlphaFoldDB" id="A0A165GZK1"/>
<dbReference type="Proteomes" id="UP000076842">
    <property type="component" value="Unassembled WGS sequence"/>
</dbReference>
<protein>
    <recommendedName>
        <fullName evidence="2">Shieldin complex subunit 2 first OB fold domain-containing protein</fullName>
    </recommendedName>
</protein>
<sequence length="359" mass="38093">MPLLLLLGAPTRGTVRNPSSSFATHGYAWHRIPLPSPSNPTQPFPDDTSGSADPLVLPLPHESYAAGHVRLSQLTDLYRGAIFGSPPDAVDEAGELFGEGEEEGESVELILDSRSGDGTSKDTVDASRALSGWLPTPRSVDPDPDRSVFSAPAAQPHESLLSTRSFLTSSSLAESSRSDASFASASIARLPSYHLNPHTITPLSSLPSLAAARHTPPRVTILAGVLEVTGPDSVKLKKGREAGREVGVLRLVVGDQGRVLGVTAWRECARWGEGEGAVRRGDVVLLSNLTVQRATAGSPIALTASPFQHSALTVCYRTLPLDAADRRLRPDLRLAGADRGMEMVRQVVVWVEGMAGIGR</sequence>
<dbReference type="STRING" id="1353952.A0A165GZK1"/>
<dbReference type="OrthoDB" id="2570580at2759"/>
<dbReference type="InParanoid" id="A0A165GZK1"/>
<proteinExistence type="predicted"/>
<evidence type="ECO:0000256" key="1">
    <source>
        <dbReference type="SAM" id="MobiDB-lite"/>
    </source>
</evidence>
<keyword evidence="4" id="KW-1185">Reference proteome</keyword>
<dbReference type="InterPro" id="IPR049507">
    <property type="entry name" value="SHLD2_OB1"/>
</dbReference>
<gene>
    <name evidence="3" type="ORF">CALCODRAFT_231439</name>
</gene>
<dbReference type="EMBL" id="KV423948">
    <property type="protein sequence ID" value="KZT58683.1"/>
    <property type="molecule type" value="Genomic_DNA"/>
</dbReference>